<dbReference type="InterPro" id="IPR005543">
    <property type="entry name" value="PASTA_dom"/>
</dbReference>
<name>A0A6J7L2N6_9ZZZZ</name>
<dbReference type="PROSITE" id="PS51178">
    <property type="entry name" value="PASTA"/>
    <property type="match status" value="1"/>
</dbReference>
<dbReference type="AlphaFoldDB" id="A0A6J7L2N6"/>
<sequence>MHARRAFALGGVLLVAALVGCGNDTSTSPAGGGADGRAVPVVLAGTPDGAVPSVFGHTRESAALMLAQQGLEVRFDEQISCEPAGRPVGTAPGAGAEASPGSTVTVLLAHQGATTDCGGDRRQPWLFVDFATGRGPSPRFADEVDLFVDGARSGTLSGADAARGRWGEGSALDILRRGSEEVLRVDHTYRMPELQVIAGTPPDTWCGVARPQELGDREALTLSVAFAETATKARCPARVALYDRGGAIDVVVAWSEGARGSRPEPVPDVVGLPLAQARDKVAAAGYPSLLEELETCHPRSGVVEQAPTQQAVDEDGDDDPNWYGPVTLVVEVPHTVRDCDRLDAAAQGFLRFARGGPPPAWAPEVQQLLGYALWDTVAASAADDPATWALCSASSPDDCAVSPLLVAARDVEVETDESSDVTRFPDRETCELIDLGGLPSGLLVERQIVVYPAELQSCDDDWAIWLWIDERGRITTVNLLVPEA</sequence>
<dbReference type="PROSITE" id="PS51257">
    <property type="entry name" value="PROKAR_LIPOPROTEIN"/>
    <property type="match status" value="1"/>
</dbReference>
<evidence type="ECO:0000313" key="2">
    <source>
        <dbReference type="EMBL" id="CAB4962410.1"/>
    </source>
</evidence>
<gene>
    <name evidence="2" type="ORF">UFOPK3662_03332</name>
</gene>
<feature type="domain" description="PASTA" evidence="1">
    <location>
        <begin position="45"/>
        <end position="110"/>
    </location>
</feature>
<proteinExistence type="predicted"/>
<organism evidence="2">
    <name type="scientific">freshwater metagenome</name>
    <dbReference type="NCBI Taxonomy" id="449393"/>
    <lineage>
        <taxon>unclassified sequences</taxon>
        <taxon>metagenomes</taxon>
        <taxon>ecological metagenomes</taxon>
    </lineage>
</organism>
<reference evidence="2" key="1">
    <citation type="submission" date="2020-05" db="EMBL/GenBank/DDBJ databases">
        <authorList>
            <person name="Chiriac C."/>
            <person name="Salcher M."/>
            <person name="Ghai R."/>
            <person name="Kavagutti S V."/>
        </authorList>
    </citation>
    <scope>NUCLEOTIDE SEQUENCE</scope>
</reference>
<dbReference type="EMBL" id="CAFBMW010000038">
    <property type="protein sequence ID" value="CAB4962410.1"/>
    <property type="molecule type" value="Genomic_DNA"/>
</dbReference>
<accession>A0A6J7L2N6</accession>
<evidence type="ECO:0000259" key="1">
    <source>
        <dbReference type="PROSITE" id="PS51178"/>
    </source>
</evidence>
<dbReference type="Gene3D" id="3.30.10.20">
    <property type="match status" value="1"/>
</dbReference>
<protein>
    <submittedName>
        <fullName evidence="2">Unannotated protein</fullName>
    </submittedName>
</protein>
<dbReference type="CDD" id="cd06577">
    <property type="entry name" value="PASTA_pknB"/>
    <property type="match status" value="1"/>
</dbReference>